<evidence type="ECO:0000313" key="10">
    <source>
        <dbReference type="EMBL" id="GAA3702951.1"/>
    </source>
</evidence>
<dbReference type="EMBL" id="BAABDC010000002">
    <property type="protein sequence ID" value="GAA3702951.1"/>
    <property type="molecule type" value="Genomic_DNA"/>
</dbReference>
<comment type="caution">
    <text evidence="10">The sequence shown here is derived from an EMBL/GenBank/DDBJ whole genome shotgun (WGS) entry which is preliminary data.</text>
</comment>
<dbReference type="PANTHER" id="PTHR10120">
    <property type="entry name" value="CAAX PRENYL PROTEASE 1"/>
    <property type="match status" value="1"/>
</dbReference>
<keyword evidence="7" id="KW-0812">Transmembrane</keyword>
<evidence type="ECO:0000259" key="9">
    <source>
        <dbReference type="Pfam" id="PF16491"/>
    </source>
</evidence>
<evidence type="ECO:0000256" key="1">
    <source>
        <dbReference type="ARBA" id="ARBA00022670"/>
    </source>
</evidence>
<evidence type="ECO:0000256" key="5">
    <source>
        <dbReference type="ARBA" id="ARBA00023049"/>
    </source>
</evidence>
<feature type="domain" description="Peptidase M48" evidence="8">
    <location>
        <begin position="213"/>
        <end position="413"/>
    </location>
</feature>
<evidence type="ECO:0000256" key="4">
    <source>
        <dbReference type="ARBA" id="ARBA00022833"/>
    </source>
</evidence>
<keyword evidence="7" id="KW-0472">Membrane</keyword>
<dbReference type="Pfam" id="PF16491">
    <property type="entry name" value="Peptidase_M48_N"/>
    <property type="match status" value="1"/>
</dbReference>
<keyword evidence="5 6" id="KW-0482">Metalloprotease</keyword>
<keyword evidence="11" id="KW-1185">Reference proteome</keyword>
<evidence type="ECO:0000256" key="7">
    <source>
        <dbReference type="SAM" id="Phobius"/>
    </source>
</evidence>
<comment type="similarity">
    <text evidence="6">Belongs to the peptidase M48 family.</text>
</comment>
<proteinExistence type="inferred from homology"/>
<dbReference type="InterPro" id="IPR032456">
    <property type="entry name" value="Peptidase_M48_N"/>
</dbReference>
<keyword evidence="1 6" id="KW-0645">Protease</keyword>
<evidence type="ECO:0000259" key="8">
    <source>
        <dbReference type="Pfam" id="PF01435"/>
    </source>
</evidence>
<feature type="transmembrane region" description="Helical" evidence="7">
    <location>
        <begin position="103"/>
        <end position="128"/>
    </location>
</feature>
<dbReference type="Gene3D" id="3.30.2010.10">
    <property type="entry name" value="Metalloproteases ('zincins'), catalytic domain"/>
    <property type="match status" value="1"/>
</dbReference>
<feature type="transmembrane region" description="Helical" evidence="7">
    <location>
        <begin position="64"/>
        <end position="83"/>
    </location>
</feature>
<dbReference type="Pfam" id="PF01435">
    <property type="entry name" value="Peptidase_M48"/>
    <property type="match status" value="1"/>
</dbReference>
<protein>
    <recommendedName>
        <fullName evidence="12">STE24 endopeptidase</fullName>
    </recommendedName>
</protein>
<feature type="transmembrane region" description="Helical" evidence="7">
    <location>
        <begin position="174"/>
        <end position="198"/>
    </location>
</feature>
<sequence>MTSEGWALAALIALAIALTVVTIVLVPWRAPRPTRAARVAALQEVPPDVVTRGRAMHAALRPSTYGALLSGTVAPLLLGLTPTGASIVDCAAEPFGGHWLAEAVVGGLVLLLLLWLLSLPFGAWRHIVLRTFGLSNQTWGGWAVDRLKSGAVAGVAGAVLLTGFYTLTHLSPSWWWVFGAVGAAAMVVVLSYVVPVLVEPMFNTFTPMPAGPLRDELVMMATQDDLPMHDVLVADASRRTTGLNAYVSGFGATRRIVVYDTLLHEAPAGEVRSVVAHELGHAKDRDPELGALLGAMSAAAGVVALYLLGQWDALLSRAGVDSIGSPRAIGLVLAVAAVAGLVSSPVQAIVSRRVEARADQHALGLTGDSTGFAALQLRLATVNVADVHPPRPEYLLFATHPDTVERLAAAREAERRLNGR</sequence>
<evidence type="ECO:0008006" key="12">
    <source>
        <dbReference type="Google" id="ProtNLM"/>
    </source>
</evidence>
<evidence type="ECO:0000313" key="11">
    <source>
        <dbReference type="Proteomes" id="UP001501468"/>
    </source>
</evidence>
<evidence type="ECO:0000256" key="6">
    <source>
        <dbReference type="RuleBase" id="RU003983"/>
    </source>
</evidence>
<feature type="domain" description="CAAX prenyl protease 1 N-terminal" evidence="9">
    <location>
        <begin position="101"/>
        <end position="204"/>
    </location>
</feature>
<feature type="transmembrane region" description="Helical" evidence="7">
    <location>
        <begin position="6"/>
        <end position="28"/>
    </location>
</feature>
<dbReference type="InterPro" id="IPR001915">
    <property type="entry name" value="Peptidase_M48"/>
</dbReference>
<feature type="transmembrane region" description="Helical" evidence="7">
    <location>
        <begin position="149"/>
        <end position="168"/>
    </location>
</feature>
<name>A0ABP7DD17_9MICO</name>
<keyword evidence="4 6" id="KW-0862">Zinc</keyword>
<feature type="transmembrane region" description="Helical" evidence="7">
    <location>
        <begin position="289"/>
        <end position="308"/>
    </location>
</feature>
<reference evidence="11" key="1">
    <citation type="journal article" date="2019" name="Int. J. Syst. Evol. Microbiol.">
        <title>The Global Catalogue of Microorganisms (GCM) 10K type strain sequencing project: providing services to taxonomists for standard genome sequencing and annotation.</title>
        <authorList>
            <consortium name="The Broad Institute Genomics Platform"/>
            <consortium name="The Broad Institute Genome Sequencing Center for Infectious Disease"/>
            <person name="Wu L."/>
            <person name="Ma J."/>
        </authorList>
    </citation>
    <scope>NUCLEOTIDE SEQUENCE [LARGE SCALE GENOMIC DNA]</scope>
    <source>
        <strain evidence="11">JCM 17125</strain>
    </source>
</reference>
<gene>
    <name evidence="10" type="ORF">GCM10022399_19260</name>
</gene>
<feature type="transmembrane region" description="Helical" evidence="7">
    <location>
        <begin position="328"/>
        <end position="350"/>
    </location>
</feature>
<dbReference type="Proteomes" id="UP001501468">
    <property type="component" value="Unassembled WGS sequence"/>
</dbReference>
<organism evidence="10 11">
    <name type="scientific">Terrabacter ginsenosidimutans</name>
    <dbReference type="NCBI Taxonomy" id="490575"/>
    <lineage>
        <taxon>Bacteria</taxon>
        <taxon>Bacillati</taxon>
        <taxon>Actinomycetota</taxon>
        <taxon>Actinomycetes</taxon>
        <taxon>Micrococcales</taxon>
        <taxon>Intrasporangiaceae</taxon>
        <taxon>Terrabacter</taxon>
    </lineage>
</organism>
<accession>A0ABP7DD17</accession>
<keyword evidence="3 6" id="KW-0378">Hydrolase</keyword>
<keyword evidence="7" id="KW-1133">Transmembrane helix</keyword>
<evidence type="ECO:0000256" key="2">
    <source>
        <dbReference type="ARBA" id="ARBA00022723"/>
    </source>
</evidence>
<comment type="cofactor">
    <cofactor evidence="6">
        <name>Zn(2+)</name>
        <dbReference type="ChEBI" id="CHEBI:29105"/>
    </cofactor>
    <text evidence="6">Binds 1 zinc ion per subunit.</text>
</comment>
<keyword evidence="2" id="KW-0479">Metal-binding</keyword>
<evidence type="ECO:0000256" key="3">
    <source>
        <dbReference type="ARBA" id="ARBA00022801"/>
    </source>
</evidence>
<dbReference type="RefSeq" id="WP_344944938.1">
    <property type="nucleotide sequence ID" value="NZ_BAABDC010000002.1"/>
</dbReference>